<dbReference type="InterPro" id="IPR051932">
    <property type="entry name" value="Bact_StressResp_Reg"/>
</dbReference>
<dbReference type="InterPro" id="IPR002645">
    <property type="entry name" value="STAS_dom"/>
</dbReference>
<dbReference type="SUPFAM" id="SSF55785">
    <property type="entry name" value="PYP-like sensor domain (PAS domain)"/>
    <property type="match status" value="2"/>
</dbReference>
<sequence>MADANGALSSLDDFIAHSTEMLFVAGGDGALLRWSDALGQTIGPALAHGTPLTELFHPEDRGALTTRWEQVRGSTAPVHVHGRVMSAERSYKPLSCVVRGARQDGLVYGSFRDAPTGDGALDELTELRARDRMLRALIHALPIAVWAVDPDGTYLYHEGKGLEASGHRPGQHVGANIFELYGDAMGAITRALAGDHVHGLAEAHGCVWESWILPLGETTGQVSSVLGFSLDVTEAQRAQQALQTKLDVIEAQQRVIRELAAPIIEVWDGVLALPMIGVVDSARTADAMESLLDAIASRGARFAVLDLTGVQMVDTKVADHLIKLVRAIQLLGAEGIICGIRPTVAQTMVTLGLDLSAIVTKANLRAGLMHCMQRLTPRAAPRAPSS</sequence>
<accession>A0ABT5BUG3</accession>
<protein>
    <submittedName>
        <fullName evidence="3">PAS domain-containing protein</fullName>
    </submittedName>
</protein>
<dbReference type="PROSITE" id="PS50801">
    <property type="entry name" value="STAS"/>
    <property type="match status" value="1"/>
</dbReference>
<feature type="domain" description="STAS" evidence="2">
    <location>
        <begin position="260"/>
        <end position="375"/>
    </location>
</feature>
<evidence type="ECO:0000259" key="2">
    <source>
        <dbReference type="PROSITE" id="PS50801"/>
    </source>
</evidence>
<evidence type="ECO:0000313" key="3">
    <source>
        <dbReference type="EMBL" id="MDC0677093.1"/>
    </source>
</evidence>
<comment type="caution">
    <text evidence="3">The sequence shown here is derived from an EMBL/GenBank/DDBJ whole genome shotgun (WGS) entry which is preliminary data.</text>
</comment>
<gene>
    <name evidence="3" type="ORF">POL72_05025</name>
</gene>
<dbReference type="SUPFAM" id="SSF52091">
    <property type="entry name" value="SpoIIaa-like"/>
    <property type="match status" value="1"/>
</dbReference>
<keyword evidence="1" id="KW-0597">Phosphoprotein</keyword>
<dbReference type="Gene3D" id="3.30.750.24">
    <property type="entry name" value="STAS domain"/>
    <property type="match status" value="1"/>
</dbReference>
<dbReference type="Proteomes" id="UP001217485">
    <property type="component" value="Unassembled WGS sequence"/>
</dbReference>
<proteinExistence type="predicted"/>
<dbReference type="InterPro" id="IPR000014">
    <property type="entry name" value="PAS"/>
</dbReference>
<dbReference type="Pfam" id="PF01740">
    <property type="entry name" value="STAS"/>
    <property type="match status" value="1"/>
</dbReference>
<dbReference type="Pfam" id="PF08448">
    <property type="entry name" value="PAS_4"/>
    <property type="match status" value="1"/>
</dbReference>
<dbReference type="EMBL" id="JAQNDK010000001">
    <property type="protein sequence ID" value="MDC0677093.1"/>
    <property type="molecule type" value="Genomic_DNA"/>
</dbReference>
<dbReference type="RefSeq" id="WP_272093864.1">
    <property type="nucleotide sequence ID" value="NZ_JAQNDK010000001.1"/>
</dbReference>
<keyword evidence="4" id="KW-1185">Reference proteome</keyword>
<dbReference type="InterPro" id="IPR036513">
    <property type="entry name" value="STAS_dom_sf"/>
</dbReference>
<evidence type="ECO:0000256" key="1">
    <source>
        <dbReference type="ARBA" id="ARBA00022553"/>
    </source>
</evidence>
<evidence type="ECO:0000313" key="4">
    <source>
        <dbReference type="Proteomes" id="UP001217485"/>
    </source>
</evidence>
<organism evidence="3 4">
    <name type="scientific">Sorangium atrum</name>
    <dbReference type="NCBI Taxonomy" id="2995308"/>
    <lineage>
        <taxon>Bacteria</taxon>
        <taxon>Pseudomonadati</taxon>
        <taxon>Myxococcota</taxon>
        <taxon>Polyangia</taxon>
        <taxon>Polyangiales</taxon>
        <taxon>Polyangiaceae</taxon>
        <taxon>Sorangium</taxon>
    </lineage>
</organism>
<dbReference type="InterPro" id="IPR013656">
    <property type="entry name" value="PAS_4"/>
</dbReference>
<dbReference type="InterPro" id="IPR035965">
    <property type="entry name" value="PAS-like_dom_sf"/>
</dbReference>
<dbReference type="CDD" id="cd00130">
    <property type="entry name" value="PAS"/>
    <property type="match status" value="1"/>
</dbReference>
<dbReference type="PANTHER" id="PTHR33745">
    <property type="entry name" value="RSBT ANTAGONIST PROTEIN RSBS-RELATED"/>
    <property type="match status" value="1"/>
</dbReference>
<dbReference type="Gene3D" id="3.30.450.20">
    <property type="entry name" value="PAS domain"/>
    <property type="match status" value="2"/>
</dbReference>
<dbReference type="PANTHER" id="PTHR33745:SF3">
    <property type="entry name" value="RSBT CO-ANTAGONIST PROTEIN RSBRC"/>
    <property type="match status" value="1"/>
</dbReference>
<dbReference type="SMART" id="SM00091">
    <property type="entry name" value="PAS"/>
    <property type="match status" value="2"/>
</dbReference>
<name>A0ABT5BUG3_9BACT</name>
<dbReference type="CDD" id="cd07041">
    <property type="entry name" value="STAS_RsbR_RsbS_like"/>
    <property type="match status" value="1"/>
</dbReference>
<reference evidence="3 4" key="1">
    <citation type="submission" date="2023-01" db="EMBL/GenBank/DDBJ databases">
        <title>Minimal conservation of predation-associated metabolite biosynthetic gene clusters underscores biosynthetic potential of Myxococcota including descriptions for ten novel species: Archangium lansinium sp. nov., Myxococcus landrumus sp. nov., Nannocystis bai.</title>
        <authorList>
            <person name="Ahearne A."/>
            <person name="Stevens C."/>
            <person name="Dowd S."/>
        </authorList>
    </citation>
    <scope>NUCLEOTIDE SEQUENCE [LARGE SCALE GENOMIC DNA]</scope>
    <source>
        <strain evidence="3 4">WIWO2</strain>
    </source>
</reference>